<proteinExistence type="predicted"/>
<dbReference type="AlphaFoldDB" id="A0AAD9IEA5"/>
<organism evidence="2 3">
    <name type="scientific">Prototheca wickerhamii</name>
    <dbReference type="NCBI Taxonomy" id="3111"/>
    <lineage>
        <taxon>Eukaryota</taxon>
        <taxon>Viridiplantae</taxon>
        <taxon>Chlorophyta</taxon>
        <taxon>core chlorophytes</taxon>
        <taxon>Trebouxiophyceae</taxon>
        <taxon>Chlorellales</taxon>
        <taxon>Chlorellaceae</taxon>
        <taxon>Prototheca</taxon>
    </lineage>
</organism>
<reference evidence="2" key="1">
    <citation type="submission" date="2021-01" db="EMBL/GenBank/DDBJ databases">
        <authorList>
            <person name="Eckstrom K.M.E."/>
        </authorList>
    </citation>
    <scope>NUCLEOTIDE SEQUENCE</scope>
    <source>
        <strain evidence="2">UVCC 0001</strain>
    </source>
</reference>
<dbReference type="Proteomes" id="UP001255856">
    <property type="component" value="Unassembled WGS sequence"/>
</dbReference>
<evidence type="ECO:0000256" key="1">
    <source>
        <dbReference type="SAM" id="MobiDB-lite"/>
    </source>
</evidence>
<accession>A0AAD9IEA5</accession>
<evidence type="ECO:0000313" key="3">
    <source>
        <dbReference type="Proteomes" id="UP001255856"/>
    </source>
</evidence>
<name>A0AAD9IEA5_PROWI</name>
<comment type="caution">
    <text evidence="2">The sequence shown here is derived from an EMBL/GenBank/DDBJ whole genome shotgun (WGS) entry which is preliminary data.</text>
</comment>
<feature type="region of interest" description="Disordered" evidence="1">
    <location>
        <begin position="129"/>
        <end position="176"/>
    </location>
</feature>
<dbReference type="EMBL" id="JASFZW010000013">
    <property type="protein sequence ID" value="KAK2075868.1"/>
    <property type="molecule type" value="Genomic_DNA"/>
</dbReference>
<protein>
    <submittedName>
        <fullName evidence="2">Uncharacterized protein</fullName>
    </submittedName>
</protein>
<sequence length="193" mass="20435">MLLATGLEAVWGTSLLLPYPLHRPAVALARSTYTPYGKTFVHTVTGFLLLAMAGPMWDAYRLAKHAEGPLGVSETTSTAVRASDQEAKMQLSSALMLLLLGGLFVLRKLGRVMGDLYESDRNLEAVTDEMGQAVSEPSTPPKEGKVADPVAVQDEPLSGEESGQGPAARQMEATDHVLAQIAGAEEAGATVQM</sequence>
<keyword evidence="3" id="KW-1185">Reference proteome</keyword>
<gene>
    <name evidence="2" type="ORF">QBZ16_001610</name>
</gene>
<evidence type="ECO:0000313" key="2">
    <source>
        <dbReference type="EMBL" id="KAK2075868.1"/>
    </source>
</evidence>